<evidence type="ECO:0000313" key="4">
    <source>
        <dbReference type="EMBL" id="OUP51779.1"/>
    </source>
</evidence>
<sequence length="266" mass="28518">MRKQGYTGQANKSDRSFYVILSICLVVIAVSSYVLFFSARESDQTDQTVYLPSSSDTAVQTPVAVPDVDIPAEPTEPTVQPEPEPEPEAAPEAEQPKEETAAEQLAPIWVRPVDGEVLKAFSGDTLVKDETMGDWRVHTGTDYAAQSGMRVYAVSDGTVERAEVDAQYGGTVVINLTDGKQAVYQCLAEDLKVSAGDNVRAGDVIGTVGTIGYAESGQESHLHLELYANGEAIDPEQVLGVSEETVAEEDSAVDVSQPQDGIYAEE</sequence>
<evidence type="ECO:0000256" key="2">
    <source>
        <dbReference type="SAM" id="Phobius"/>
    </source>
</evidence>
<gene>
    <name evidence="4" type="ORF">B5F17_11660</name>
</gene>
<dbReference type="SUPFAM" id="SSF51261">
    <property type="entry name" value="Duplicated hybrid motif"/>
    <property type="match status" value="1"/>
</dbReference>
<evidence type="ECO:0000313" key="5">
    <source>
        <dbReference type="Proteomes" id="UP000195897"/>
    </source>
</evidence>
<evidence type="ECO:0000256" key="1">
    <source>
        <dbReference type="SAM" id="MobiDB-lite"/>
    </source>
</evidence>
<keyword evidence="2" id="KW-1133">Transmembrane helix</keyword>
<dbReference type="InterPro" id="IPR016047">
    <property type="entry name" value="M23ase_b-sheet_dom"/>
</dbReference>
<dbReference type="CDD" id="cd12797">
    <property type="entry name" value="M23_peptidase"/>
    <property type="match status" value="1"/>
</dbReference>
<reference evidence="5" key="1">
    <citation type="submission" date="2017-04" db="EMBL/GenBank/DDBJ databases">
        <title>Function of individual gut microbiota members based on whole genome sequencing of pure cultures obtained from chicken caecum.</title>
        <authorList>
            <person name="Medvecky M."/>
            <person name="Cejkova D."/>
            <person name="Polansky O."/>
            <person name="Karasova D."/>
            <person name="Kubasova T."/>
            <person name="Cizek A."/>
            <person name="Rychlik I."/>
        </authorList>
    </citation>
    <scope>NUCLEOTIDE SEQUENCE [LARGE SCALE GENOMIC DNA]</scope>
    <source>
        <strain evidence="5">An180</strain>
    </source>
</reference>
<name>A0A1Y4L8H2_9FIRM</name>
<dbReference type="AlphaFoldDB" id="A0A1Y4L8H2"/>
<dbReference type="InterPro" id="IPR011055">
    <property type="entry name" value="Dup_hybrid_motif"/>
</dbReference>
<feature type="domain" description="M23ase beta-sheet core" evidence="3">
    <location>
        <begin position="137"/>
        <end position="235"/>
    </location>
</feature>
<dbReference type="GO" id="GO:0004222">
    <property type="term" value="F:metalloendopeptidase activity"/>
    <property type="evidence" value="ECO:0007669"/>
    <property type="project" value="TreeGrafter"/>
</dbReference>
<dbReference type="Proteomes" id="UP000195897">
    <property type="component" value="Unassembled WGS sequence"/>
</dbReference>
<organism evidence="4 5">
    <name type="scientific">Butyricicoccus pullicaecorum</name>
    <dbReference type="NCBI Taxonomy" id="501571"/>
    <lineage>
        <taxon>Bacteria</taxon>
        <taxon>Bacillati</taxon>
        <taxon>Bacillota</taxon>
        <taxon>Clostridia</taxon>
        <taxon>Eubacteriales</taxon>
        <taxon>Butyricicoccaceae</taxon>
        <taxon>Butyricicoccus</taxon>
    </lineage>
</organism>
<feature type="transmembrane region" description="Helical" evidence="2">
    <location>
        <begin position="16"/>
        <end position="36"/>
    </location>
</feature>
<comment type="caution">
    <text evidence="4">The sequence shown here is derived from an EMBL/GenBank/DDBJ whole genome shotgun (WGS) entry which is preliminary data.</text>
</comment>
<accession>A0A1Y4L8H2</accession>
<keyword evidence="2" id="KW-0812">Transmembrane</keyword>
<feature type="region of interest" description="Disordered" evidence="1">
    <location>
        <begin position="244"/>
        <end position="266"/>
    </location>
</feature>
<dbReference type="Pfam" id="PF01551">
    <property type="entry name" value="Peptidase_M23"/>
    <property type="match status" value="1"/>
</dbReference>
<evidence type="ECO:0000259" key="3">
    <source>
        <dbReference type="Pfam" id="PF01551"/>
    </source>
</evidence>
<keyword evidence="2" id="KW-0472">Membrane</keyword>
<dbReference type="RefSeq" id="WP_087374042.1">
    <property type="nucleotide sequence ID" value="NZ_NFKK01000017.1"/>
</dbReference>
<dbReference type="EMBL" id="NFKK01000017">
    <property type="protein sequence ID" value="OUP51779.1"/>
    <property type="molecule type" value="Genomic_DNA"/>
</dbReference>
<dbReference type="Gene3D" id="2.70.70.10">
    <property type="entry name" value="Glucose Permease (Domain IIA)"/>
    <property type="match status" value="1"/>
</dbReference>
<dbReference type="PANTHER" id="PTHR21666:SF270">
    <property type="entry name" value="MUREIN HYDROLASE ACTIVATOR ENVC"/>
    <property type="match status" value="1"/>
</dbReference>
<dbReference type="InterPro" id="IPR050570">
    <property type="entry name" value="Cell_wall_metabolism_enzyme"/>
</dbReference>
<proteinExistence type="predicted"/>
<protein>
    <recommendedName>
        <fullName evidence="3">M23ase beta-sheet core domain-containing protein</fullName>
    </recommendedName>
</protein>
<feature type="region of interest" description="Disordered" evidence="1">
    <location>
        <begin position="68"/>
        <end position="102"/>
    </location>
</feature>
<dbReference type="PANTHER" id="PTHR21666">
    <property type="entry name" value="PEPTIDASE-RELATED"/>
    <property type="match status" value="1"/>
</dbReference>
<feature type="compositionally biased region" description="Low complexity" evidence="1">
    <location>
        <begin position="71"/>
        <end position="81"/>
    </location>
</feature>